<feature type="domain" description="Reverse transcriptase" evidence="2">
    <location>
        <begin position="1"/>
        <end position="136"/>
    </location>
</feature>
<reference evidence="3 4" key="1">
    <citation type="submission" date="2021-03" db="EMBL/GenBank/DDBJ databases">
        <authorList>
            <person name="Peeters C."/>
        </authorList>
    </citation>
    <scope>NUCLEOTIDE SEQUENCE [LARGE SCALE GENOMIC DNA]</scope>
    <source>
        <strain evidence="3 4">LMG 26411</strain>
    </source>
</reference>
<dbReference type="InterPro" id="IPR051083">
    <property type="entry name" value="GrpII_Intron_Splice-Mob/Def"/>
</dbReference>
<dbReference type="PROSITE" id="PS50878">
    <property type="entry name" value="RT_POL"/>
    <property type="match status" value="1"/>
</dbReference>
<dbReference type="PANTHER" id="PTHR34047">
    <property type="entry name" value="NUCLEAR INTRON MATURASE 1, MITOCHONDRIAL-RELATED"/>
    <property type="match status" value="1"/>
</dbReference>
<dbReference type="EMBL" id="CAJPVI010000028">
    <property type="protein sequence ID" value="CAG2153223.1"/>
    <property type="molecule type" value="Genomic_DNA"/>
</dbReference>
<organism evidence="3 4">
    <name type="scientific">Cupriavidus numazuensis</name>
    <dbReference type="NCBI Taxonomy" id="221992"/>
    <lineage>
        <taxon>Bacteria</taxon>
        <taxon>Pseudomonadati</taxon>
        <taxon>Pseudomonadota</taxon>
        <taxon>Betaproteobacteria</taxon>
        <taxon>Burkholderiales</taxon>
        <taxon>Burkholderiaceae</taxon>
        <taxon>Cupriavidus</taxon>
    </lineage>
</organism>
<dbReference type="PANTHER" id="PTHR34047:SF8">
    <property type="entry name" value="PROTEIN YKFC"/>
    <property type="match status" value="1"/>
</dbReference>
<sequence length="283" mass="32617">MVVSFDRVNHDILMSRVARQVKDAEVLKLIRRYLEAGLMRGGAVEARRQGTPQGGPLSPLLSNILLTDWDRELEKRGLAFCRYADDCNIYVRSKVAGQQLLARMTAFLAERLKLQVNDGKSTCARPWARKFLGYSVTAHRQAKLRIAPESLQRLMGRIKELMRQGRGRSLTHTIAVLNPVLRGWMGYFQHTQSKRPLEDLDGWVRRRLRCLLWRQARSRTARTTMLRRQGLEERRAWHSARNGQGPWWNAGASHMGAAFPKRYFDALGLISLLDTQRRLQSRS</sequence>
<evidence type="ECO:0000256" key="1">
    <source>
        <dbReference type="ARBA" id="ARBA00034120"/>
    </source>
</evidence>
<dbReference type="InterPro" id="IPR013597">
    <property type="entry name" value="Mat_intron_G2"/>
</dbReference>
<dbReference type="CDD" id="cd01651">
    <property type="entry name" value="RT_G2_intron"/>
    <property type="match status" value="1"/>
</dbReference>
<proteinExistence type="inferred from homology"/>
<dbReference type="Pfam" id="PF00078">
    <property type="entry name" value="RVT_1"/>
    <property type="match status" value="1"/>
</dbReference>
<dbReference type="SUPFAM" id="SSF56672">
    <property type="entry name" value="DNA/RNA polymerases"/>
    <property type="match status" value="1"/>
</dbReference>
<dbReference type="Proteomes" id="UP000672657">
    <property type="component" value="Unassembled WGS sequence"/>
</dbReference>
<dbReference type="Pfam" id="PF08388">
    <property type="entry name" value="GIIM"/>
    <property type="match status" value="1"/>
</dbReference>
<gene>
    <name evidence="3" type="ORF">LMG26411_04360</name>
</gene>
<keyword evidence="4" id="KW-1185">Reference proteome</keyword>
<comment type="caution">
    <text evidence="3">The sequence shown here is derived from an EMBL/GenBank/DDBJ whole genome shotgun (WGS) entry which is preliminary data.</text>
</comment>
<dbReference type="InterPro" id="IPR000477">
    <property type="entry name" value="RT_dom"/>
</dbReference>
<evidence type="ECO:0000259" key="2">
    <source>
        <dbReference type="PROSITE" id="PS50878"/>
    </source>
</evidence>
<comment type="similarity">
    <text evidence="1">Belongs to the bacterial reverse transcriptase family.</text>
</comment>
<dbReference type="InterPro" id="IPR043502">
    <property type="entry name" value="DNA/RNA_pol_sf"/>
</dbReference>
<evidence type="ECO:0000313" key="4">
    <source>
        <dbReference type="Proteomes" id="UP000672657"/>
    </source>
</evidence>
<name>A0ABM8TLB3_9BURK</name>
<protein>
    <recommendedName>
        <fullName evidence="2">Reverse transcriptase domain-containing protein</fullName>
    </recommendedName>
</protein>
<accession>A0ABM8TLB3</accession>
<evidence type="ECO:0000313" key="3">
    <source>
        <dbReference type="EMBL" id="CAG2153223.1"/>
    </source>
</evidence>